<name>A0A6P4YAS6_BRABE</name>
<evidence type="ECO:0000256" key="2">
    <source>
        <dbReference type="SAM" id="SignalP"/>
    </source>
</evidence>
<feature type="region of interest" description="Disordered" evidence="1">
    <location>
        <begin position="29"/>
        <end position="67"/>
    </location>
</feature>
<dbReference type="KEGG" id="bbel:109463515"/>
<sequence>MLPAIFSVSLLFVITSAAAGPPTTFVWPTKTTSPTLPTKTTSPTLPTKTTSPTLPTKTTSPTLPTKTTSPSLPCRDYLRFTCPQLNCPDAVPHNYDRCLCGHCPNGPLTTAPTTVQTPTQATAAPALKSGMPTLRTTETTTTEPWTTTYPATTCICGHCYPVPWLWKKPRCTTRTTAGPTMTTEAWTTTTPITYATNTPMTTPPLPCLLRRLKNLSYDCLDPPCVDKAEYNSFACSCGTCPTGPNCYAWDGSIIPAGEPVAVDGAMCECRWKTWGDRFSPYATCRWGVLSG</sequence>
<keyword evidence="2" id="KW-0732">Signal</keyword>
<feature type="chain" id="PRO_5027818430" evidence="2">
    <location>
        <begin position="20"/>
        <end position="291"/>
    </location>
</feature>
<accession>A0A6P4YAS6</accession>
<proteinExistence type="predicted"/>
<keyword evidence="3" id="KW-1185">Reference proteome</keyword>
<organism evidence="3 4">
    <name type="scientific">Branchiostoma belcheri</name>
    <name type="common">Amphioxus</name>
    <dbReference type="NCBI Taxonomy" id="7741"/>
    <lineage>
        <taxon>Eukaryota</taxon>
        <taxon>Metazoa</taxon>
        <taxon>Chordata</taxon>
        <taxon>Cephalochordata</taxon>
        <taxon>Leptocardii</taxon>
        <taxon>Amphioxiformes</taxon>
        <taxon>Branchiostomatidae</taxon>
        <taxon>Branchiostoma</taxon>
    </lineage>
</organism>
<dbReference type="GeneID" id="109463515"/>
<feature type="signal peptide" evidence="2">
    <location>
        <begin position="1"/>
        <end position="19"/>
    </location>
</feature>
<dbReference type="RefSeq" id="XP_019615907.1">
    <property type="nucleotide sequence ID" value="XM_019760348.1"/>
</dbReference>
<evidence type="ECO:0000256" key="1">
    <source>
        <dbReference type="SAM" id="MobiDB-lite"/>
    </source>
</evidence>
<evidence type="ECO:0000313" key="4">
    <source>
        <dbReference type="RefSeq" id="XP_019615907.1"/>
    </source>
</evidence>
<protein>
    <submittedName>
        <fullName evidence="4">Mucin-2-like</fullName>
    </submittedName>
</protein>
<gene>
    <name evidence="4" type="primary">LOC109463515</name>
</gene>
<reference evidence="4" key="1">
    <citation type="submission" date="2025-08" db="UniProtKB">
        <authorList>
            <consortium name="RefSeq"/>
        </authorList>
    </citation>
    <scope>IDENTIFICATION</scope>
    <source>
        <tissue evidence="4">Gonad</tissue>
    </source>
</reference>
<dbReference type="OrthoDB" id="10124935at2759"/>
<dbReference type="AlphaFoldDB" id="A0A6P4YAS6"/>
<evidence type="ECO:0000313" key="3">
    <source>
        <dbReference type="Proteomes" id="UP000515135"/>
    </source>
</evidence>
<dbReference type="Proteomes" id="UP000515135">
    <property type="component" value="Unplaced"/>
</dbReference>